<sequence>MIPSQKIAGILPQQDVITLFDCGQTAQLPAKKSKRYSTLWRRIKEHKGSSSTVKERLL</sequence>
<dbReference type="Proteomes" id="UP000054321">
    <property type="component" value="Unassembled WGS sequence"/>
</dbReference>
<name>A0A0C3HXF6_OIDMZ</name>
<reference evidence="2" key="2">
    <citation type="submission" date="2015-01" db="EMBL/GenBank/DDBJ databases">
        <title>Evolutionary Origins and Diversification of the Mycorrhizal Mutualists.</title>
        <authorList>
            <consortium name="DOE Joint Genome Institute"/>
            <consortium name="Mycorrhizal Genomics Consortium"/>
            <person name="Kohler A."/>
            <person name="Kuo A."/>
            <person name="Nagy L.G."/>
            <person name="Floudas D."/>
            <person name="Copeland A."/>
            <person name="Barry K.W."/>
            <person name="Cichocki N."/>
            <person name="Veneault-Fourrey C."/>
            <person name="LaButti K."/>
            <person name="Lindquist E.A."/>
            <person name="Lipzen A."/>
            <person name="Lundell T."/>
            <person name="Morin E."/>
            <person name="Murat C."/>
            <person name="Riley R."/>
            <person name="Ohm R."/>
            <person name="Sun H."/>
            <person name="Tunlid A."/>
            <person name="Henrissat B."/>
            <person name="Grigoriev I.V."/>
            <person name="Hibbett D.S."/>
            <person name="Martin F."/>
        </authorList>
    </citation>
    <scope>NUCLEOTIDE SEQUENCE [LARGE SCALE GENOMIC DNA]</scope>
    <source>
        <strain evidence="2">Zn</strain>
    </source>
</reference>
<evidence type="ECO:0000313" key="1">
    <source>
        <dbReference type="EMBL" id="KIN06907.1"/>
    </source>
</evidence>
<evidence type="ECO:0000313" key="2">
    <source>
        <dbReference type="Proteomes" id="UP000054321"/>
    </source>
</evidence>
<gene>
    <name evidence="1" type="ORF">OIDMADRAFT_15952</name>
</gene>
<dbReference type="EMBL" id="KN832870">
    <property type="protein sequence ID" value="KIN06907.1"/>
    <property type="molecule type" value="Genomic_DNA"/>
</dbReference>
<organism evidence="1 2">
    <name type="scientific">Oidiodendron maius (strain Zn)</name>
    <dbReference type="NCBI Taxonomy" id="913774"/>
    <lineage>
        <taxon>Eukaryota</taxon>
        <taxon>Fungi</taxon>
        <taxon>Dikarya</taxon>
        <taxon>Ascomycota</taxon>
        <taxon>Pezizomycotina</taxon>
        <taxon>Leotiomycetes</taxon>
        <taxon>Leotiomycetes incertae sedis</taxon>
        <taxon>Myxotrichaceae</taxon>
        <taxon>Oidiodendron</taxon>
    </lineage>
</organism>
<proteinExistence type="predicted"/>
<dbReference type="HOGENOM" id="CLU_2979693_0_0_1"/>
<protein>
    <submittedName>
        <fullName evidence="1">Uncharacterized protein</fullName>
    </submittedName>
</protein>
<dbReference type="InParanoid" id="A0A0C3HXF6"/>
<dbReference type="AlphaFoldDB" id="A0A0C3HXF6"/>
<reference evidence="1 2" key="1">
    <citation type="submission" date="2014-04" db="EMBL/GenBank/DDBJ databases">
        <authorList>
            <consortium name="DOE Joint Genome Institute"/>
            <person name="Kuo A."/>
            <person name="Martino E."/>
            <person name="Perotto S."/>
            <person name="Kohler A."/>
            <person name="Nagy L.G."/>
            <person name="Floudas D."/>
            <person name="Copeland A."/>
            <person name="Barry K.W."/>
            <person name="Cichocki N."/>
            <person name="Veneault-Fourrey C."/>
            <person name="LaButti K."/>
            <person name="Lindquist E.A."/>
            <person name="Lipzen A."/>
            <person name="Lundell T."/>
            <person name="Morin E."/>
            <person name="Murat C."/>
            <person name="Sun H."/>
            <person name="Tunlid A."/>
            <person name="Henrissat B."/>
            <person name="Grigoriev I.V."/>
            <person name="Hibbett D.S."/>
            <person name="Martin F."/>
            <person name="Nordberg H.P."/>
            <person name="Cantor M.N."/>
            <person name="Hua S.X."/>
        </authorList>
    </citation>
    <scope>NUCLEOTIDE SEQUENCE [LARGE SCALE GENOMIC DNA]</scope>
    <source>
        <strain evidence="1 2">Zn</strain>
    </source>
</reference>
<accession>A0A0C3HXF6</accession>
<keyword evidence="2" id="KW-1185">Reference proteome</keyword>